<dbReference type="EMBL" id="LAZR01008611">
    <property type="protein sequence ID" value="KKM77651.1"/>
    <property type="molecule type" value="Genomic_DNA"/>
</dbReference>
<organism evidence="1">
    <name type="scientific">marine sediment metagenome</name>
    <dbReference type="NCBI Taxonomy" id="412755"/>
    <lineage>
        <taxon>unclassified sequences</taxon>
        <taxon>metagenomes</taxon>
        <taxon>ecological metagenomes</taxon>
    </lineage>
</organism>
<protein>
    <submittedName>
        <fullName evidence="1">Uncharacterized protein</fullName>
    </submittedName>
</protein>
<gene>
    <name evidence="1" type="ORF">LCGC14_1367820</name>
</gene>
<sequence>MVNEVKMELMGKTDEELKVMALQRSEGDPRKPGSIALNQAERNRRDTLCEAFGIDIAGLFRFLLLRAERDVEDQHEK</sequence>
<dbReference type="AlphaFoldDB" id="A0A0F9KS71"/>
<comment type="caution">
    <text evidence="1">The sequence shown here is derived from an EMBL/GenBank/DDBJ whole genome shotgun (WGS) entry which is preliminary data.</text>
</comment>
<accession>A0A0F9KS71</accession>
<proteinExistence type="predicted"/>
<reference evidence="1" key="1">
    <citation type="journal article" date="2015" name="Nature">
        <title>Complex archaea that bridge the gap between prokaryotes and eukaryotes.</title>
        <authorList>
            <person name="Spang A."/>
            <person name="Saw J.H."/>
            <person name="Jorgensen S.L."/>
            <person name="Zaremba-Niedzwiedzka K."/>
            <person name="Martijn J."/>
            <person name="Lind A.E."/>
            <person name="van Eijk R."/>
            <person name="Schleper C."/>
            <person name="Guy L."/>
            <person name="Ettema T.J."/>
        </authorList>
    </citation>
    <scope>NUCLEOTIDE SEQUENCE</scope>
</reference>
<evidence type="ECO:0000313" key="1">
    <source>
        <dbReference type="EMBL" id="KKM77651.1"/>
    </source>
</evidence>
<name>A0A0F9KS71_9ZZZZ</name>